<accession>A0A3P3VWE8</accession>
<keyword evidence="2" id="KW-1185">Reference proteome</keyword>
<organism evidence="1 2">
    <name type="scientific">Paenimyroides tangerinum</name>
    <dbReference type="NCBI Taxonomy" id="2488728"/>
    <lineage>
        <taxon>Bacteria</taxon>
        <taxon>Pseudomonadati</taxon>
        <taxon>Bacteroidota</taxon>
        <taxon>Flavobacteriia</taxon>
        <taxon>Flavobacteriales</taxon>
        <taxon>Flavobacteriaceae</taxon>
        <taxon>Paenimyroides</taxon>
    </lineage>
</organism>
<dbReference type="GO" id="GO:0004180">
    <property type="term" value="F:carboxypeptidase activity"/>
    <property type="evidence" value="ECO:0007669"/>
    <property type="project" value="UniProtKB-KW"/>
</dbReference>
<protein>
    <submittedName>
        <fullName evidence="1">Carboxypeptidase-like regulatory domain-containing protein</fullName>
    </submittedName>
</protein>
<keyword evidence="1" id="KW-0645">Protease</keyword>
<sequence length="287" mass="32611">MNKSIFIKMKKSILLIFFFFSLNIFSQKIIQGFVLDSINNPIVFANVGMLNSSVGTISDDNGSFVLNLDKVDFNDTLRISSLGFKSRDIRVSELSFNQSLGINLETEVFLLKELEILSGNLKTYTEGKSKTDTKSKVIFANEKYANFNMGTEIGRRFDIGSKKPSLLSKFQFYIKENNFDSNTFKVNIYGLKNGKPAILLNSENIFVTIEKDFTGWVTVELEDYNLIIQEDIAVCVQWVKYSGNGNILNLPMIAPSLGSIHYYKFGSQNKWEKYGKVSSPMKLVYQQ</sequence>
<dbReference type="AlphaFoldDB" id="A0A3P3VWE8"/>
<keyword evidence="1" id="KW-0378">Hydrolase</keyword>
<proteinExistence type="predicted"/>
<comment type="caution">
    <text evidence="1">The sequence shown here is derived from an EMBL/GenBank/DDBJ whole genome shotgun (WGS) entry which is preliminary data.</text>
</comment>
<reference evidence="1 2" key="1">
    <citation type="submission" date="2018-11" db="EMBL/GenBank/DDBJ databases">
        <title>Flavobacterium sp. nov., YIM 102701-2 draft genome.</title>
        <authorList>
            <person name="Li G."/>
            <person name="Jiang Y."/>
        </authorList>
    </citation>
    <scope>NUCLEOTIDE SEQUENCE [LARGE SCALE GENOMIC DNA]</scope>
    <source>
        <strain evidence="1 2">YIM 102701-2</strain>
    </source>
</reference>
<evidence type="ECO:0000313" key="1">
    <source>
        <dbReference type="EMBL" id="RRJ87115.1"/>
    </source>
</evidence>
<dbReference type="InterPro" id="IPR008969">
    <property type="entry name" value="CarboxyPept-like_regulatory"/>
</dbReference>
<dbReference type="SUPFAM" id="SSF49464">
    <property type="entry name" value="Carboxypeptidase regulatory domain-like"/>
    <property type="match status" value="1"/>
</dbReference>
<keyword evidence="1" id="KW-0121">Carboxypeptidase</keyword>
<name>A0A3P3VWE8_9FLAO</name>
<dbReference type="EMBL" id="RQVQ01000062">
    <property type="protein sequence ID" value="RRJ87115.1"/>
    <property type="molecule type" value="Genomic_DNA"/>
</dbReference>
<dbReference type="Pfam" id="PF13715">
    <property type="entry name" value="CarbopepD_reg_2"/>
    <property type="match status" value="1"/>
</dbReference>
<gene>
    <name evidence="1" type="ORF">EG240_15515</name>
</gene>
<dbReference type="Proteomes" id="UP000275719">
    <property type="component" value="Unassembled WGS sequence"/>
</dbReference>
<evidence type="ECO:0000313" key="2">
    <source>
        <dbReference type="Proteomes" id="UP000275719"/>
    </source>
</evidence>